<dbReference type="EMBL" id="JAGIZQ010000003">
    <property type="protein sequence ID" value="KAH6636994.1"/>
    <property type="molecule type" value="Genomic_DNA"/>
</dbReference>
<organism evidence="1 2">
    <name type="scientific">Chaetomium tenue</name>
    <dbReference type="NCBI Taxonomy" id="1854479"/>
    <lineage>
        <taxon>Eukaryota</taxon>
        <taxon>Fungi</taxon>
        <taxon>Dikarya</taxon>
        <taxon>Ascomycota</taxon>
        <taxon>Pezizomycotina</taxon>
        <taxon>Sordariomycetes</taxon>
        <taxon>Sordariomycetidae</taxon>
        <taxon>Sordariales</taxon>
        <taxon>Chaetomiaceae</taxon>
        <taxon>Chaetomium</taxon>
    </lineage>
</organism>
<gene>
    <name evidence="1" type="ORF">F5144DRAFT_646743</name>
</gene>
<proteinExistence type="predicted"/>
<reference evidence="1 2" key="1">
    <citation type="journal article" date="2021" name="Nat. Commun.">
        <title>Genetic determinants of endophytism in the Arabidopsis root mycobiome.</title>
        <authorList>
            <person name="Mesny F."/>
            <person name="Miyauchi S."/>
            <person name="Thiergart T."/>
            <person name="Pickel B."/>
            <person name="Atanasova L."/>
            <person name="Karlsson M."/>
            <person name="Huettel B."/>
            <person name="Barry K.W."/>
            <person name="Haridas S."/>
            <person name="Chen C."/>
            <person name="Bauer D."/>
            <person name="Andreopoulos W."/>
            <person name="Pangilinan J."/>
            <person name="LaButti K."/>
            <person name="Riley R."/>
            <person name="Lipzen A."/>
            <person name="Clum A."/>
            <person name="Drula E."/>
            <person name="Henrissat B."/>
            <person name="Kohler A."/>
            <person name="Grigoriev I.V."/>
            <person name="Martin F.M."/>
            <person name="Hacquard S."/>
        </authorList>
    </citation>
    <scope>NUCLEOTIDE SEQUENCE [LARGE SCALE GENOMIC DNA]</scope>
    <source>
        <strain evidence="1 2">MPI-SDFR-AT-0079</strain>
    </source>
</reference>
<accession>A0ACB7PCR6</accession>
<dbReference type="Proteomes" id="UP000724584">
    <property type="component" value="Unassembled WGS sequence"/>
</dbReference>
<keyword evidence="2" id="KW-1185">Reference proteome</keyword>
<evidence type="ECO:0000313" key="2">
    <source>
        <dbReference type="Proteomes" id="UP000724584"/>
    </source>
</evidence>
<evidence type="ECO:0000313" key="1">
    <source>
        <dbReference type="EMBL" id="KAH6636994.1"/>
    </source>
</evidence>
<protein>
    <submittedName>
        <fullName evidence="1">Uncharacterized protein</fullName>
    </submittedName>
</protein>
<name>A0ACB7PCR6_9PEZI</name>
<sequence>MTNPNSLPSTTTTFTTDPPLPNTPNQPNNNSGGGGSIIDSFPTLFPLVIAGACVLSLILAFLIIWFTRRRRRLRTQTPRKGDDAVLLSQEGSSARPSGEGDDDKGGGGLGGLGGLGGSARRKLQKACSVGAGPGWGWPRRHVSMPLIPRACSKGHFQFGVGGGGGGGSSCRWPGRGGVEMGEVKGVVGKWKPAWIDEDALHGPKVSGGGKKKNKGRGSWPLRNRTPTLPRVHHTVHGYPYLMSGARGESSEALLGESRPKTATGLEYAQLRASSRDLPQPPKPALVSNRERRAIRPSVTMGYVYGASKIPTPILSPPASPVQSAPTTPQRHRGRQRSTDSTLTDILRSTEERLREGSVSGTNRIRRATASPTRASPGKVYGPREYGVPVSRARTPSPSKIATGEPFTPGHRRQASQQSVSSDSDSLVGEQRPVSDVPSGLTSPSRAQKKQEPERQLLPAQSTRTSLSSELSTLYSEDEMPDEVKRAIMPLEGLVVQPQQAAKVRPPSMNDPFVSAPPPLSVSRAASVGGWPTKHSKSQDLLRQSVQRSQRLRSMTVGHTRAQSQGLILAPGPVIYGPKAGALPSISPSRKASVTIPSFMQPYIVSRASEPPPSPTRQSFTGNSPNGPLFLRVTKTSTLSTIPLLPPPSAPSIDIFSKADSKQYSPSKTSPTAEQQQQQQPERRSKVLQLPSTERSSAPASPTRRVGGELRLSLILPPKPLQNLQHQRTSASSSVYSQEASPTTTATTAQTAIELNRANFRANSSLYPAPLSPRPQQNNPNHIHGRNPSPSNLSSVLPLDNTTTTTTHTTPPTTATPDNDEEDEDTPLALTATIASLRRMNSGLSTVSSLLSIADRDLSPSPSPSPSPDRVSGVAVRGAVGEEGGGGGGSPGRGGGFGGFEGESPRSRRKSIGARNYHILGGGNGVSSRRGSRVRRSSAVLRLSQSEFAAAGEEGKENSTGMGGFKVAAGEFTFEVSNPNVSGKGGLGLREGSSGSVNALVMPQHKDSQRLSLAWRPAEGGASRNGSPVRFNGSPSRQSIRSVESLGLYDRQGFLISASPVRGVSPSGLRV</sequence>
<comment type="caution">
    <text evidence="1">The sequence shown here is derived from an EMBL/GenBank/DDBJ whole genome shotgun (WGS) entry which is preliminary data.</text>
</comment>